<reference evidence="3 4" key="1">
    <citation type="submission" date="2024-05" db="EMBL/GenBank/DDBJ databases">
        <title>Genetic variation in Jamaican populations of the coffee berry borer (Hypothenemus hampei).</title>
        <authorList>
            <person name="Errbii M."/>
            <person name="Myrie A."/>
        </authorList>
    </citation>
    <scope>NUCLEOTIDE SEQUENCE [LARGE SCALE GENOMIC DNA]</scope>
    <source>
        <strain evidence="3">JA-Hopewell-2020-01-JO</strain>
        <tissue evidence="3">Whole body</tissue>
    </source>
</reference>
<protein>
    <submittedName>
        <fullName evidence="3">Uncharacterized protein</fullName>
    </submittedName>
</protein>
<organism evidence="3 4">
    <name type="scientific">Hypothenemus hampei</name>
    <name type="common">Coffee berry borer</name>
    <dbReference type="NCBI Taxonomy" id="57062"/>
    <lineage>
        <taxon>Eukaryota</taxon>
        <taxon>Metazoa</taxon>
        <taxon>Ecdysozoa</taxon>
        <taxon>Arthropoda</taxon>
        <taxon>Hexapoda</taxon>
        <taxon>Insecta</taxon>
        <taxon>Pterygota</taxon>
        <taxon>Neoptera</taxon>
        <taxon>Endopterygota</taxon>
        <taxon>Coleoptera</taxon>
        <taxon>Polyphaga</taxon>
        <taxon>Cucujiformia</taxon>
        <taxon>Curculionidae</taxon>
        <taxon>Scolytinae</taxon>
        <taxon>Hypothenemus</taxon>
    </lineage>
</organism>
<keyword evidence="1" id="KW-0812">Transmembrane</keyword>
<evidence type="ECO:0000313" key="3">
    <source>
        <dbReference type="EMBL" id="KAL1487884.1"/>
    </source>
</evidence>
<name>A0ABD1DZR5_HYPHA</name>
<dbReference type="EMBL" id="JBDJPC010000016">
    <property type="protein sequence ID" value="KAL1487884.1"/>
    <property type="molecule type" value="Genomic_DNA"/>
</dbReference>
<feature type="transmembrane region" description="Helical" evidence="1">
    <location>
        <begin position="569"/>
        <end position="586"/>
    </location>
</feature>
<feature type="chain" id="PRO_5044861600" evidence="2">
    <location>
        <begin position="18"/>
        <end position="675"/>
    </location>
</feature>
<dbReference type="AlphaFoldDB" id="A0ABD1DZR5"/>
<keyword evidence="1" id="KW-1133">Transmembrane helix</keyword>
<evidence type="ECO:0000313" key="4">
    <source>
        <dbReference type="Proteomes" id="UP001566132"/>
    </source>
</evidence>
<dbReference type="Proteomes" id="UP001566132">
    <property type="component" value="Unassembled WGS sequence"/>
</dbReference>
<accession>A0ABD1DZR5</accession>
<sequence length="675" mass="77389">MVCIFLCILGVTAPVSAAYNIEITAGAFWKKLPESIPYEATIPLTYQTDWVETLFPDIPEDSIPCPSTEDTHECIIQHHIKALSRMFTREIQILNDAYKIQYMYENQSTAVRHKRSLDFIGEGFSWCCDLATHQKLQLIEEDEAGIRRRLDSLTASLSGTFKTFLDDTRHFRQYEQQLKTTLNETERHIQLISHSLQEFQKRAFAAEKSQKRQIDFIARNEFHTIKQGITVTRLLHRQAILSDCKEHKLPSSIVHPQVLQKDLLSLGKELQAADQKLAIPLADLFRYYKLSITECSFTSSKLFVLVKIPILRRTKTWELFELVTVPFAWYNQTCAIPHRPLYLAANKGIGSRKAETRQISGTGLHQCRPYHDRLCFIPHFSSDALEGPECARTLFQGGTVQEISQHCPLECHPSTTMSISEVLENTYILTHPKAPLYMVCNNITTRLPDQYKHQGSVKLKLDCSCHLETIGEILIPRRFPCSTTTEKPYYTHIIPGLWSHFPTLVLDVHEQHTLPTYSSMEGCLNDNWTLTIPHLNLTSHERILQDLQIRLQEAQVTQRNTTAMTAHSFLLYWNIMLTVSVIYLLLKINNAFLLLATLPPAKAELGLLWHDIHLSLVCSSVTIFTIFLLEYLGKTLIQRWRKTTPTRPEKQQQVALPLDSLLDQGAAILYLSPEV</sequence>
<dbReference type="InterPro" id="IPR022048">
    <property type="entry name" value="Envelope_fusion-like"/>
</dbReference>
<keyword evidence="4" id="KW-1185">Reference proteome</keyword>
<proteinExistence type="predicted"/>
<feature type="transmembrane region" description="Helical" evidence="1">
    <location>
        <begin position="614"/>
        <end position="632"/>
    </location>
</feature>
<dbReference type="Pfam" id="PF12259">
    <property type="entry name" value="Baculo_F"/>
    <property type="match status" value="1"/>
</dbReference>
<gene>
    <name evidence="3" type="ORF">ABEB36_015269</name>
</gene>
<comment type="caution">
    <text evidence="3">The sequence shown here is derived from an EMBL/GenBank/DDBJ whole genome shotgun (WGS) entry which is preliminary data.</text>
</comment>
<keyword evidence="2" id="KW-0732">Signal</keyword>
<feature type="signal peptide" evidence="2">
    <location>
        <begin position="1"/>
        <end position="17"/>
    </location>
</feature>
<evidence type="ECO:0000256" key="1">
    <source>
        <dbReference type="SAM" id="Phobius"/>
    </source>
</evidence>
<keyword evidence="1" id="KW-0472">Membrane</keyword>
<evidence type="ECO:0000256" key="2">
    <source>
        <dbReference type="SAM" id="SignalP"/>
    </source>
</evidence>